<feature type="transmembrane region" description="Helical" evidence="8">
    <location>
        <begin position="563"/>
        <end position="591"/>
    </location>
</feature>
<comment type="subcellular location">
    <subcellularLocation>
        <location evidence="1">Membrane</location>
        <topology evidence="1">Multi-pass membrane protein</topology>
    </subcellularLocation>
</comment>
<feature type="transmembrane region" description="Helical" evidence="8">
    <location>
        <begin position="465"/>
        <end position="496"/>
    </location>
</feature>
<feature type="transmembrane region" description="Helical" evidence="8">
    <location>
        <begin position="826"/>
        <end position="851"/>
    </location>
</feature>
<dbReference type="GO" id="GO:0005886">
    <property type="term" value="C:plasma membrane"/>
    <property type="evidence" value="ECO:0007669"/>
    <property type="project" value="TreeGrafter"/>
</dbReference>
<evidence type="ECO:0000256" key="6">
    <source>
        <dbReference type="SAM" id="Coils"/>
    </source>
</evidence>
<evidence type="ECO:0000256" key="8">
    <source>
        <dbReference type="SAM" id="Phobius"/>
    </source>
</evidence>
<evidence type="ECO:0000313" key="10">
    <source>
        <dbReference type="EMBL" id="CCH42353.1"/>
    </source>
</evidence>
<dbReference type="GO" id="GO:0006817">
    <property type="term" value="P:phosphate ion transport"/>
    <property type="evidence" value="ECO:0007669"/>
    <property type="project" value="TreeGrafter"/>
</dbReference>
<feature type="compositionally biased region" description="Acidic residues" evidence="7">
    <location>
        <begin position="231"/>
        <end position="241"/>
    </location>
</feature>
<feature type="region of interest" description="Disordered" evidence="7">
    <location>
        <begin position="39"/>
        <end position="74"/>
    </location>
</feature>
<feature type="transmembrane region" description="Helical" evidence="8">
    <location>
        <begin position="747"/>
        <end position="771"/>
    </location>
</feature>
<keyword evidence="3 8" id="KW-0812">Transmembrane</keyword>
<protein>
    <submittedName>
        <fullName evidence="10">Membrane protein</fullName>
    </submittedName>
</protein>
<dbReference type="GO" id="GO:0005315">
    <property type="term" value="F:phosphate transmembrane transporter activity"/>
    <property type="evidence" value="ECO:0007669"/>
    <property type="project" value="TreeGrafter"/>
</dbReference>
<feature type="coiled-coil region" evidence="6">
    <location>
        <begin position="326"/>
        <end position="370"/>
    </location>
</feature>
<dbReference type="STRING" id="1206466.K0KML5"/>
<comment type="caution">
    <text evidence="10">The sequence shown here is derived from an EMBL/GenBank/DDBJ whole genome shotgun (WGS) entry which is preliminary data.</text>
</comment>
<dbReference type="AlphaFoldDB" id="K0KML5"/>
<dbReference type="Pfam" id="PF03105">
    <property type="entry name" value="SPX"/>
    <property type="match status" value="1"/>
</dbReference>
<evidence type="ECO:0000256" key="1">
    <source>
        <dbReference type="ARBA" id="ARBA00004141"/>
    </source>
</evidence>
<keyword evidence="2" id="KW-0813">Transport</keyword>
<dbReference type="Pfam" id="PF03600">
    <property type="entry name" value="CitMHS"/>
    <property type="match status" value="1"/>
</dbReference>
<dbReference type="Proteomes" id="UP000009328">
    <property type="component" value="Unassembled WGS sequence"/>
</dbReference>
<dbReference type="PANTHER" id="PTHR10283:SF110">
    <property type="entry name" value="INORGANIC PHOSPHATE TRANSPORTER PHO87-RELATED"/>
    <property type="match status" value="1"/>
</dbReference>
<dbReference type="EMBL" id="CAIF01000040">
    <property type="protein sequence ID" value="CCH42353.1"/>
    <property type="molecule type" value="Genomic_DNA"/>
</dbReference>
<feature type="transmembrane region" description="Helical" evidence="8">
    <location>
        <begin position="645"/>
        <end position="670"/>
    </location>
</feature>
<proteinExistence type="predicted"/>
<evidence type="ECO:0000313" key="11">
    <source>
        <dbReference type="Proteomes" id="UP000009328"/>
    </source>
</evidence>
<evidence type="ECO:0000256" key="7">
    <source>
        <dbReference type="SAM" id="MobiDB-lite"/>
    </source>
</evidence>
<keyword evidence="11" id="KW-1185">Reference proteome</keyword>
<reference evidence="10 11" key="1">
    <citation type="journal article" date="2012" name="Eukaryot. Cell">
        <title>Draft genome sequence of Wickerhamomyces ciferrii NRRL Y-1031 F-60-10.</title>
        <authorList>
            <person name="Schneider J."/>
            <person name="Andrea H."/>
            <person name="Blom J."/>
            <person name="Jaenicke S."/>
            <person name="Ruckert C."/>
            <person name="Schorsch C."/>
            <person name="Szczepanowski R."/>
            <person name="Farwick M."/>
            <person name="Goesmann A."/>
            <person name="Puhler A."/>
            <person name="Schaffer S."/>
            <person name="Tauch A."/>
            <person name="Kohler T."/>
            <person name="Brinkrolf K."/>
        </authorList>
    </citation>
    <scope>NUCLEOTIDE SEQUENCE [LARGE SCALE GENOMIC DNA]</scope>
    <source>
        <strain evidence="11">ATCC 14091 / BCRC 22168 / CBS 111 / JCM 3599 / NBRC 0793 / NRRL Y-1031 F-60-10</strain>
    </source>
</reference>
<feature type="transmembrane region" description="Helical" evidence="8">
    <location>
        <begin position="603"/>
        <end position="625"/>
    </location>
</feature>
<keyword evidence="6" id="KW-0175">Coiled coil</keyword>
<dbReference type="eggNOG" id="KOG1281">
    <property type="taxonomic scope" value="Eukaryota"/>
</dbReference>
<evidence type="ECO:0000256" key="4">
    <source>
        <dbReference type="ARBA" id="ARBA00022989"/>
    </source>
</evidence>
<dbReference type="InParanoid" id="K0KML5"/>
<feature type="compositionally biased region" description="Low complexity" evidence="7">
    <location>
        <begin position="39"/>
        <end position="54"/>
    </location>
</feature>
<keyword evidence="4 8" id="KW-1133">Transmembrane helix</keyword>
<dbReference type="CDD" id="cd14478">
    <property type="entry name" value="SPX_PHO87_PHO90_like"/>
    <property type="match status" value="1"/>
</dbReference>
<feature type="transmembrane region" description="Helical" evidence="8">
    <location>
        <begin position="691"/>
        <end position="710"/>
    </location>
</feature>
<organism evidence="10 11">
    <name type="scientific">Wickerhamomyces ciferrii (strain ATCC 14091 / BCRC 22168 / CBS 111 / JCM 3599 / NBRC 0793 / NRRL Y-1031 F-60-10)</name>
    <name type="common">Yeast</name>
    <name type="synonym">Pichia ciferrii</name>
    <dbReference type="NCBI Taxonomy" id="1206466"/>
    <lineage>
        <taxon>Eukaryota</taxon>
        <taxon>Fungi</taxon>
        <taxon>Dikarya</taxon>
        <taxon>Ascomycota</taxon>
        <taxon>Saccharomycotina</taxon>
        <taxon>Saccharomycetes</taxon>
        <taxon>Phaffomycetales</taxon>
        <taxon>Wickerhamomycetaceae</taxon>
        <taxon>Wickerhamomyces</taxon>
    </lineage>
</organism>
<name>K0KML5_WICCF</name>
<evidence type="ECO:0000256" key="5">
    <source>
        <dbReference type="ARBA" id="ARBA00023136"/>
    </source>
</evidence>
<evidence type="ECO:0000256" key="2">
    <source>
        <dbReference type="ARBA" id="ARBA00022448"/>
    </source>
</evidence>
<dbReference type="InterPro" id="IPR004680">
    <property type="entry name" value="Cit_transptr-like_dom"/>
</dbReference>
<feature type="compositionally biased region" description="Polar residues" evidence="7">
    <location>
        <begin position="58"/>
        <end position="74"/>
    </location>
</feature>
<feature type="transmembrane region" description="Helical" evidence="8">
    <location>
        <begin position="517"/>
        <end position="539"/>
    </location>
</feature>
<gene>
    <name evidence="10" type="ORF">BN7_1897</name>
</gene>
<feature type="transmembrane region" description="Helical" evidence="8">
    <location>
        <begin position="783"/>
        <end position="814"/>
    </location>
</feature>
<feature type="domain" description="SPX" evidence="9">
    <location>
        <begin position="1"/>
        <end position="310"/>
    </location>
</feature>
<dbReference type="HOGENOM" id="CLU_005170_8_0_1"/>
<feature type="transmembrane region" description="Helical" evidence="8">
    <location>
        <begin position="871"/>
        <end position="894"/>
    </location>
</feature>
<dbReference type="GO" id="GO:0006797">
    <property type="term" value="P:polyphosphate metabolic process"/>
    <property type="evidence" value="ECO:0007669"/>
    <property type="project" value="TreeGrafter"/>
</dbReference>
<dbReference type="CDD" id="cd01115">
    <property type="entry name" value="SLC13_permease"/>
    <property type="match status" value="1"/>
</dbReference>
<dbReference type="FunCoup" id="K0KML5">
    <property type="interactions" value="132"/>
</dbReference>
<feature type="region of interest" description="Disordered" evidence="7">
    <location>
        <begin position="210"/>
        <end position="250"/>
    </location>
</feature>
<dbReference type="PROSITE" id="PS51382">
    <property type="entry name" value="SPX"/>
    <property type="match status" value="1"/>
</dbReference>
<accession>K0KML5</accession>
<sequence>MKFSLSLKYNSVPEWQDKYINYSNLKKLVYGLQAQQLNNSDGSNKNSGTTGSSDQLDESPTNVEGSTSTSNGKLDSSKKFFKNAFNFNNNKSEKKRRDSFSSDTFELDDLESSIGTSIKDVKNFDPVKIFLDKLQIELLKIDDFYKLKEAEFNKEYHNLINDLEHNKIHISTNHNNHTFSDDRSILSHKSSINQAVINAANSFNLEIDQDSKDPKHQVETSSKSITKAPLDDDDEDEDEGSGSENSALLSDEDFNLKSQKSITLKKRTTQLYIDLTQLKSFVELNKMGFNKITKKFDKSLNTNLKPSMFDTNEFFTNTYTFTYNTLQNLDNKINTLIEVYASLTHRLNNIEAVKQELKSYLREHIVWERNTVWKDMIGIESKTNGLKGTATDATTTGNDELYKLDYYSWPLPCGPINLKFTTWENFKIPKFLNTSRTYKLAIIIAVTGVLLGVKTFNDGAQHRCMALLACVALLWATEAIPLFVTAILCPLLCVLFRVIKDEDTKEIMHAATASKYILSQMWSSTIMVLLGGFTLAAALSKYNIAKVLASYILAFSGTKPRNILLSIMGVALFLSMWISNVATPVLCYSLIQGVLRTLPVDNPFAKALILGVALASNIAGMASPISSPQNIVAMTYLSSYGIGWGQWLGVALPVSIISMILTWVLLIFTFDISKTKVMKYKPIKEQFTIKQWFIILVTIGTILLWCVLTKLESTFGESGEVAIIPIVLFFGTGLLSTADINNFPWSIVILAMGSLALGKAVSSSGLLATIATALQKKVMNFDLYVILIIFGILILVIATFVSHTVSAIIIIPLVQQIGDQLPGDNAAVVLIFGIALLASSGMGLASSGFPNVTAISMTDELGNRYLNVNTFITRGVPASLIAYLCVITIGYGIMKSIA</sequence>
<dbReference type="InterPro" id="IPR004331">
    <property type="entry name" value="SPX_dom"/>
</dbReference>
<keyword evidence="5 8" id="KW-0472">Membrane</keyword>
<evidence type="ECO:0000259" key="9">
    <source>
        <dbReference type="PROSITE" id="PS51382"/>
    </source>
</evidence>
<evidence type="ECO:0000256" key="3">
    <source>
        <dbReference type="ARBA" id="ARBA00022692"/>
    </source>
</evidence>
<dbReference type="PANTHER" id="PTHR10283">
    <property type="entry name" value="SOLUTE CARRIER FAMILY 13 MEMBER"/>
    <property type="match status" value="1"/>
</dbReference>
<feature type="transmembrane region" description="Helical" evidence="8">
    <location>
        <begin position="722"/>
        <end position="740"/>
    </location>
</feature>